<organism evidence="4 7">
    <name type="scientific">Escherichia coli</name>
    <dbReference type="NCBI Taxonomy" id="562"/>
    <lineage>
        <taxon>Bacteria</taxon>
        <taxon>Pseudomonadati</taxon>
        <taxon>Pseudomonadota</taxon>
        <taxon>Gammaproteobacteria</taxon>
        <taxon>Enterobacterales</taxon>
        <taxon>Enterobacteriaceae</taxon>
        <taxon>Escherichia</taxon>
    </lineage>
</organism>
<dbReference type="RefSeq" id="WP_001419881.1">
    <property type="nucleotide sequence ID" value="NZ_BFTL01000004.1"/>
</dbReference>
<evidence type="ECO:0000256" key="1">
    <source>
        <dbReference type="SAM" id="Coils"/>
    </source>
</evidence>
<evidence type="ECO:0000313" key="5">
    <source>
        <dbReference type="Proteomes" id="UP000250671"/>
    </source>
</evidence>
<evidence type="ECO:0000313" key="4">
    <source>
        <dbReference type="EMBL" id="STM23638.1"/>
    </source>
</evidence>
<keyword evidence="1" id="KW-0175">Coiled coil</keyword>
<evidence type="ECO:0000313" key="3">
    <source>
        <dbReference type="EMBL" id="SQP90970.1"/>
    </source>
</evidence>
<dbReference type="Proteomes" id="UP000254718">
    <property type="component" value="Unassembled WGS sequence"/>
</dbReference>
<dbReference type="Proteomes" id="UP000250991">
    <property type="component" value="Unassembled WGS sequence"/>
</dbReference>
<dbReference type="EMBL" id="UGFE01000002">
    <property type="protein sequence ID" value="STM23638.1"/>
    <property type="molecule type" value="Genomic_DNA"/>
</dbReference>
<evidence type="ECO:0000313" key="7">
    <source>
        <dbReference type="Proteomes" id="UP000254718"/>
    </source>
</evidence>
<name>A0A0K4ANM5_ECOLX</name>
<evidence type="ECO:0000313" key="6">
    <source>
        <dbReference type="Proteomes" id="UP000250991"/>
    </source>
</evidence>
<sequence length="64" mass="7346">MDNKDKAWLLALAFSIRSQRETTHQEFFSEIENAENEFLSLLNERDAKKSADSLKAWAKLGSSK</sequence>
<dbReference type="EMBL" id="UCZA01000076">
    <property type="protein sequence ID" value="SQP90970.1"/>
    <property type="molecule type" value="Genomic_DNA"/>
</dbReference>
<dbReference type="EMBL" id="UARW01000010">
    <property type="protein sequence ID" value="SQD04337.1"/>
    <property type="molecule type" value="Genomic_DNA"/>
</dbReference>
<accession>A0A0K4ANM5</accession>
<feature type="coiled-coil region" evidence="1">
    <location>
        <begin position="24"/>
        <end position="51"/>
    </location>
</feature>
<evidence type="ECO:0000313" key="2">
    <source>
        <dbReference type="EMBL" id="SQD04337.1"/>
    </source>
</evidence>
<dbReference type="AlphaFoldDB" id="A0A0K4ANM5"/>
<gene>
    <name evidence="2" type="ORF">NCTC8009_04849</name>
    <name evidence="4" type="ORF">NCTC8333_02588</name>
    <name evidence="3" type="ORF">SAMEA3752557_05570</name>
</gene>
<reference evidence="5 6" key="1">
    <citation type="submission" date="2018-06" db="EMBL/GenBank/DDBJ databases">
        <authorList>
            <consortium name="Pathogen Informatics"/>
            <person name="Doyle S."/>
        </authorList>
    </citation>
    <scope>NUCLEOTIDE SEQUENCE [LARGE SCALE GENOMIC DNA]</scope>
    <source>
        <strain evidence="2 6">NCTC8009</strain>
        <strain evidence="4 7">NCTC8333</strain>
        <strain evidence="3 5">VREC0535</strain>
    </source>
</reference>
<proteinExistence type="predicted"/>
<dbReference type="Proteomes" id="UP000250671">
    <property type="component" value="Unassembled WGS sequence"/>
</dbReference>
<protein>
    <submittedName>
        <fullName evidence="4">Uncharacterized protein</fullName>
    </submittedName>
</protein>